<gene>
    <name evidence="2" type="ORF">LMG27952_05247</name>
</gene>
<reference evidence="2 3" key="1">
    <citation type="submission" date="2020-10" db="EMBL/GenBank/DDBJ databases">
        <authorList>
            <person name="Peeters C."/>
        </authorList>
    </citation>
    <scope>NUCLEOTIDE SEQUENCE [LARGE SCALE GENOMIC DNA]</scope>
    <source>
        <strain evidence="2 3">LMG 27952</strain>
    </source>
</reference>
<keyword evidence="1" id="KW-1133">Transmembrane helix</keyword>
<organism evidence="2 3">
    <name type="scientific">Paraburkholderia hiiakae</name>
    <dbReference type="NCBI Taxonomy" id="1081782"/>
    <lineage>
        <taxon>Bacteria</taxon>
        <taxon>Pseudomonadati</taxon>
        <taxon>Pseudomonadota</taxon>
        <taxon>Betaproteobacteria</taxon>
        <taxon>Burkholderiales</taxon>
        <taxon>Burkholderiaceae</taxon>
        <taxon>Paraburkholderia</taxon>
    </lineage>
</organism>
<evidence type="ECO:0000256" key="1">
    <source>
        <dbReference type="SAM" id="Phobius"/>
    </source>
</evidence>
<keyword evidence="1" id="KW-0812">Transmembrane</keyword>
<dbReference type="RefSeq" id="WP_201698791.1">
    <property type="nucleotide sequence ID" value="NZ_CAJHCQ010000015.1"/>
</dbReference>
<dbReference type="Proteomes" id="UP000656319">
    <property type="component" value="Unassembled WGS sequence"/>
</dbReference>
<accession>A0ABM8P0F2</accession>
<keyword evidence="1" id="KW-0472">Membrane</keyword>
<proteinExistence type="predicted"/>
<evidence type="ECO:0000313" key="3">
    <source>
        <dbReference type="Proteomes" id="UP000656319"/>
    </source>
</evidence>
<feature type="transmembrane region" description="Helical" evidence="1">
    <location>
        <begin position="128"/>
        <end position="149"/>
    </location>
</feature>
<sequence length="174" mass="19646">MSSLMAKVKEEFKKVLPPTIFFFVILHIVALIRSLMVKETGLSLPTSASVLISSLILGKSVLLADMLPFINRFPDKPLIWNVAWKTLMYALVALVIHYLERLYDFWKEAGSFAAANHEMLIHISWPRFWAVQILLVTLIFNYCVIAELARALGKNRLKTMFLGPLPTSSASAHS</sequence>
<feature type="transmembrane region" description="Helical" evidence="1">
    <location>
        <begin position="82"/>
        <end position="99"/>
    </location>
</feature>
<keyword evidence="3" id="KW-1185">Reference proteome</keyword>
<evidence type="ECO:0000313" key="2">
    <source>
        <dbReference type="EMBL" id="CAD6552158.1"/>
    </source>
</evidence>
<comment type="caution">
    <text evidence="2">The sequence shown here is derived from an EMBL/GenBank/DDBJ whole genome shotgun (WGS) entry which is preliminary data.</text>
</comment>
<protein>
    <submittedName>
        <fullName evidence="2">Uncharacterized protein</fullName>
    </submittedName>
</protein>
<dbReference type="EMBL" id="CAJHCQ010000015">
    <property type="protein sequence ID" value="CAD6552158.1"/>
    <property type="molecule type" value="Genomic_DNA"/>
</dbReference>
<feature type="transmembrane region" description="Helical" evidence="1">
    <location>
        <begin position="15"/>
        <end position="36"/>
    </location>
</feature>
<name>A0ABM8P0F2_9BURK</name>
<feature type="transmembrane region" description="Helical" evidence="1">
    <location>
        <begin position="48"/>
        <end position="70"/>
    </location>
</feature>